<dbReference type="Proteomes" id="UP000651156">
    <property type="component" value="Unassembled WGS sequence"/>
</dbReference>
<gene>
    <name evidence="1" type="ORF">IQ230_10380</name>
</gene>
<comment type="caution">
    <text evidence="1">The sequence shown here is derived from an EMBL/GenBank/DDBJ whole genome shotgun (WGS) entry which is preliminary data.</text>
</comment>
<dbReference type="RefSeq" id="WP_193931928.1">
    <property type="nucleotide sequence ID" value="NZ_CAWPMZ010000045.1"/>
</dbReference>
<evidence type="ECO:0000313" key="1">
    <source>
        <dbReference type="EMBL" id="MBE9190753.1"/>
    </source>
</evidence>
<sequence length="59" mass="6900">MRQQILEQSKCFDDEMRQKSEQNINLVEKGIQDVRTKKIDRTTLANLLTLQCSLTMTLT</sequence>
<proteinExistence type="predicted"/>
<name>A0ABR9URQ7_9CHRO</name>
<accession>A0ABR9URQ7</accession>
<reference evidence="1 2" key="1">
    <citation type="submission" date="2020-10" db="EMBL/GenBank/DDBJ databases">
        <authorList>
            <person name="Castelo-Branco R."/>
            <person name="Eusebio N."/>
            <person name="Adriana R."/>
            <person name="Vieira A."/>
            <person name="Brugerolle De Fraissinette N."/>
            <person name="Rezende De Castro R."/>
            <person name="Schneider M.P."/>
            <person name="Vasconcelos V."/>
            <person name="Leao P.N."/>
        </authorList>
    </citation>
    <scope>NUCLEOTIDE SEQUENCE [LARGE SCALE GENOMIC DNA]</scope>
    <source>
        <strain evidence="1 2">LEGE 06123</strain>
    </source>
</reference>
<protein>
    <submittedName>
        <fullName evidence="1">Uncharacterized protein</fullName>
    </submittedName>
</protein>
<dbReference type="EMBL" id="JADEWN010000021">
    <property type="protein sequence ID" value="MBE9190753.1"/>
    <property type="molecule type" value="Genomic_DNA"/>
</dbReference>
<evidence type="ECO:0000313" key="2">
    <source>
        <dbReference type="Proteomes" id="UP000651156"/>
    </source>
</evidence>
<organism evidence="1 2">
    <name type="scientific">Gloeocapsopsis crepidinum LEGE 06123</name>
    <dbReference type="NCBI Taxonomy" id="588587"/>
    <lineage>
        <taxon>Bacteria</taxon>
        <taxon>Bacillati</taxon>
        <taxon>Cyanobacteriota</taxon>
        <taxon>Cyanophyceae</taxon>
        <taxon>Oscillatoriophycideae</taxon>
        <taxon>Chroococcales</taxon>
        <taxon>Chroococcaceae</taxon>
        <taxon>Gloeocapsopsis</taxon>
    </lineage>
</organism>
<keyword evidence="2" id="KW-1185">Reference proteome</keyword>